<accession>A0A4R5WYA0</accession>
<organism evidence="3 4">
    <name type="scientific">Mycobacterium paragordonae</name>
    <dbReference type="NCBI Taxonomy" id="1389713"/>
    <lineage>
        <taxon>Bacteria</taxon>
        <taxon>Bacillati</taxon>
        <taxon>Actinomycetota</taxon>
        <taxon>Actinomycetes</taxon>
        <taxon>Mycobacteriales</taxon>
        <taxon>Mycobacteriaceae</taxon>
        <taxon>Mycobacterium</taxon>
    </lineage>
</organism>
<evidence type="ECO:0008006" key="5">
    <source>
        <dbReference type="Google" id="ProtNLM"/>
    </source>
</evidence>
<feature type="region of interest" description="Disordered" evidence="1">
    <location>
        <begin position="39"/>
        <end position="61"/>
    </location>
</feature>
<dbReference type="Proteomes" id="UP001229081">
    <property type="component" value="Unassembled WGS sequence"/>
</dbReference>
<comment type="caution">
    <text evidence="3">The sequence shown here is derived from an EMBL/GenBank/DDBJ whole genome shotgun (WGS) entry which is preliminary data.</text>
</comment>
<sequence>MRWLAIRPLAAAGVVATIAIGAAPTAGAGPEEQLRSVLPAGYGPASCQSPDNPSSPTGVPQSTHALAALECRDNSLPGGPTYAYYRLYGDQTTLDKAFSGEKGASRQAYWWFLPCPGQEGTGPAAAATWRDNRAPDKVAGWVVCGKVYGPVHGNPDAKSIMWTRDSDLLLSIAEGPDLASLYDWWTRNR</sequence>
<keyword evidence="2" id="KW-0732">Signal</keyword>
<evidence type="ECO:0000256" key="2">
    <source>
        <dbReference type="SAM" id="SignalP"/>
    </source>
</evidence>
<feature type="chain" id="PRO_5043195156" description="Serine/threonine protein kinase" evidence="2">
    <location>
        <begin position="29"/>
        <end position="189"/>
    </location>
</feature>
<dbReference type="AlphaFoldDB" id="A0A4R5WYA0"/>
<name>A0A4R5WYA0_9MYCO</name>
<dbReference type="EMBL" id="JAUFSA010000001">
    <property type="protein sequence ID" value="MDP7736135.1"/>
    <property type="molecule type" value="Genomic_DNA"/>
</dbReference>
<evidence type="ECO:0000256" key="1">
    <source>
        <dbReference type="SAM" id="MobiDB-lite"/>
    </source>
</evidence>
<feature type="compositionally biased region" description="Polar residues" evidence="1">
    <location>
        <begin position="46"/>
        <end position="61"/>
    </location>
</feature>
<evidence type="ECO:0000313" key="3">
    <source>
        <dbReference type="EMBL" id="MDP7736135.1"/>
    </source>
</evidence>
<reference evidence="3" key="1">
    <citation type="submission" date="2023-06" db="EMBL/GenBank/DDBJ databases">
        <title>Identification of two novel mycobacterium reveal diversities and complexities of Mycobacterium gordonae clade.</title>
        <authorList>
            <person name="Matsumoto Y."/>
            <person name="Nakamura S."/>
            <person name="Motooka D."/>
            <person name="Fukushima K."/>
        </authorList>
    </citation>
    <scope>NUCLEOTIDE SEQUENCE</scope>
    <source>
        <strain evidence="3">TY812</strain>
    </source>
</reference>
<protein>
    <recommendedName>
        <fullName evidence="5">Serine/threonine protein kinase</fullName>
    </recommendedName>
</protein>
<feature type="signal peptide" evidence="2">
    <location>
        <begin position="1"/>
        <end position="28"/>
    </location>
</feature>
<gene>
    <name evidence="3" type="ORF">QXL92_15435</name>
</gene>
<evidence type="ECO:0000313" key="4">
    <source>
        <dbReference type="Proteomes" id="UP001229081"/>
    </source>
</evidence>
<proteinExistence type="predicted"/>
<dbReference type="RefSeq" id="WP_133436638.1">
    <property type="nucleotide sequence ID" value="NZ_JAUFSA010000001.1"/>
</dbReference>